<dbReference type="InterPro" id="IPR050490">
    <property type="entry name" value="Bact_solute-bd_prot1"/>
</dbReference>
<dbReference type="AlphaFoldDB" id="A0A1Y2HPY1"/>
<dbReference type="Gene3D" id="3.40.190.10">
    <property type="entry name" value="Periplasmic binding protein-like II"/>
    <property type="match status" value="2"/>
</dbReference>
<feature type="transmembrane region" description="Helical" evidence="8">
    <location>
        <begin position="673"/>
        <end position="692"/>
    </location>
</feature>
<keyword evidence="5 9" id="KW-0732">Signal</keyword>
<feature type="chain" id="PRO_5012734191" description="G-protein coupled receptors family 3 profile domain-containing protein" evidence="9">
    <location>
        <begin position="30"/>
        <end position="869"/>
    </location>
</feature>
<feature type="transmembrane region" description="Helical" evidence="8">
    <location>
        <begin position="521"/>
        <end position="541"/>
    </location>
</feature>
<feature type="transmembrane region" description="Helical" evidence="8">
    <location>
        <begin position="608"/>
        <end position="626"/>
    </location>
</feature>
<evidence type="ECO:0000256" key="6">
    <source>
        <dbReference type="ARBA" id="ARBA00022989"/>
    </source>
</evidence>
<keyword evidence="4 8" id="KW-0812">Transmembrane</keyword>
<comment type="subcellular location">
    <subcellularLocation>
        <location evidence="1">Membrane</location>
        <topology evidence="1">Multi-pass membrane protein</topology>
    </subcellularLocation>
</comment>
<dbReference type="GO" id="GO:0004930">
    <property type="term" value="F:G protein-coupled receptor activity"/>
    <property type="evidence" value="ECO:0007669"/>
    <property type="project" value="InterPro"/>
</dbReference>
<evidence type="ECO:0000256" key="7">
    <source>
        <dbReference type="ARBA" id="ARBA00023136"/>
    </source>
</evidence>
<accession>A0A1Y2HPY1</accession>
<evidence type="ECO:0000256" key="8">
    <source>
        <dbReference type="SAM" id="Phobius"/>
    </source>
</evidence>
<dbReference type="GO" id="GO:0016020">
    <property type="term" value="C:membrane"/>
    <property type="evidence" value="ECO:0007669"/>
    <property type="project" value="UniProtKB-SubCell"/>
</dbReference>
<evidence type="ECO:0000256" key="5">
    <source>
        <dbReference type="ARBA" id="ARBA00022729"/>
    </source>
</evidence>
<evidence type="ECO:0000313" key="11">
    <source>
        <dbReference type="EMBL" id="ORZ36668.1"/>
    </source>
</evidence>
<sequence length="869" mass="95821">MQRFAMSTFTCCHATLVLVLILAVAPLLAVTQLQQPIRVLYADGRPAAQKDAFQAYVNQWSNISGIPVLVQFPNVTGFLTSTEYSRLLTLMGAQKSNAWDLFFVDVIWPPRFVDMLRPLDDLLSPGYIDPFDPEVSGAARVQGKLYAVPFHSPRVALYSRTDLLARFNYTRPPRTWAELEQIANHIVPEVRKSNPNFFGYIGQMRPHEGLTCNVVEWLRSFDAGTHIEPDGSISTTDPVKRQRIQDAMSLFRRWMADGLISPFALQAVEASSVAFWQRGDALFMRNWVATAWLTVTGGTAAMSPLPGVTEGLQGASTNGAHFFGMNRNVANASRSARVLEFLASEQTSRWWTERIGLLPARTRLINDATIGQLTGTSGLTEFRPVSRPSVATGANYLAASTLIFNTWHNMLAGRVSITEALDILTYDLADMLKINVLGPPMTVPWTSAFGIITIVLVSLANLVVLLTMWPLVKPTGAQSRELRRASPRLIVTMLVGLMFMSNWPITFLGDRTVAACMMQPVIPGIAWTIILSVMAVQDLQVYLITSSPLRRVAMDVNRRLRIFLAVSALFEAGMLATVLAVNQPRPTVFRVGRLFQYAGCDLGLPRQLLVLPLLMPALLIALNVWLSFRTAMVDQLKTINRVPTLRVVYLVLVLCLVVAIPLLVDSIDPNTRVTIISGAMVAQSVGVTRLYVVQRISPDQNSSTLAWMGQTRIDNDGESEQPSGDWDVSTAGNTTRMRSATNSVGTTAVIVKSDLFSCRAAVSEIKLELKPCVPCMCTLVREKGRLVFVEKGLAKRTRRVLHLAGRLQSVDFVRAAGQAPGARNAKSLRLRFNGGEVAELAASGAETTKLVEYWQELLLEFVQKGGEDE</sequence>
<dbReference type="EMBL" id="MCFL01000016">
    <property type="protein sequence ID" value="ORZ36668.1"/>
    <property type="molecule type" value="Genomic_DNA"/>
</dbReference>
<organism evidence="11 12">
    <name type="scientific">Catenaria anguillulae PL171</name>
    <dbReference type="NCBI Taxonomy" id="765915"/>
    <lineage>
        <taxon>Eukaryota</taxon>
        <taxon>Fungi</taxon>
        <taxon>Fungi incertae sedis</taxon>
        <taxon>Blastocladiomycota</taxon>
        <taxon>Blastocladiomycetes</taxon>
        <taxon>Blastocladiales</taxon>
        <taxon>Catenariaceae</taxon>
        <taxon>Catenaria</taxon>
    </lineage>
</organism>
<evidence type="ECO:0000256" key="4">
    <source>
        <dbReference type="ARBA" id="ARBA00022692"/>
    </source>
</evidence>
<proteinExistence type="inferred from homology"/>
<dbReference type="InterPro" id="IPR006059">
    <property type="entry name" value="SBP"/>
</dbReference>
<comment type="similarity">
    <text evidence="2">Belongs to the bacterial solute-binding protein 1 family.</text>
</comment>
<keyword evidence="7 8" id="KW-0472">Membrane</keyword>
<evidence type="ECO:0000259" key="10">
    <source>
        <dbReference type="Pfam" id="PF00003"/>
    </source>
</evidence>
<dbReference type="SUPFAM" id="SSF53850">
    <property type="entry name" value="Periplasmic binding protein-like II"/>
    <property type="match status" value="1"/>
</dbReference>
<evidence type="ECO:0000313" key="12">
    <source>
        <dbReference type="Proteomes" id="UP000193411"/>
    </source>
</evidence>
<feature type="transmembrane region" description="Helical" evidence="8">
    <location>
        <begin position="647"/>
        <end position="667"/>
    </location>
</feature>
<keyword evidence="6 8" id="KW-1133">Transmembrane helix</keyword>
<dbReference type="Proteomes" id="UP000193411">
    <property type="component" value="Unassembled WGS sequence"/>
</dbReference>
<feature type="signal peptide" evidence="9">
    <location>
        <begin position="1"/>
        <end position="29"/>
    </location>
</feature>
<gene>
    <name evidence="11" type="ORF">BCR44DRAFT_137845</name>
</gene>
<reference evidence="11 12" key="1">
    <citation type="submission" date="2016-07" db="EMBL/GenBank/DDBJ databases">
        <title>Pervasive Adenine N6-methylation of Active Genes in Fungi.</title>
        <authorList>
            <consortium name="DOE Joint Genome Institute"/>
            <person name="Mondo S.J."/>
            <person name="Dannebaum R.O."/>
            <person name="Kuo R.C."/>
            <person name="Labutti K."/>
            <person name="Haridas S."/>
            <person name="Kuo A."/>
            <person name="Salamov A."/>
            <person name="Ahrendt S.R."/>
            <person name="Lipzen A."/>
            <person name="Sullivan W."/>
            <person name="Andreopoulos W.B."/>
            <person name="Clum A."/>
            <person name="Lindquist E."/>
            <person name="Daum C."/>
            <person name="Ramamoorthy G.K."/>
            <person name="Gryganskyi A."/>
            <person name="Culley D."/>
            <person name="Magnuson J.K."/>
            <person name="James T.Y."/>
            <person name="O'Malley M.A."/>
            <person name="Stajich J.E."/>
            <person name="Spatafora J.W."/>
            <person name="Visel A."/>
            <person name="Grigoriev I.V."/>
        </authorList>
    </citation>
    <scope>NUCLEOTIDE SEQUENCE [LARGE SCALE GENOMIC DNA]</scope>
    <source>
        <strain evidence="11 12">PL171</strain>
    </source>
</reference>
<feature type="transmembrane region" description="Helical" evidence="8">
    <location>
        <begin position="445"/>
        <end position="469"/>
    </location>
</feature>
<dbReference type="OrthoDB" id="2157358at2759"/>
<feature type="domain" description="G-protein coupled receptors family 3 profile" evidence="10">
    <location>
        <begin position="445"/>
        <end position="692"/>
    </location>
</feature>
<dbReference type="InterPro" id="IPR017978">
    <property type="entry name" value="GPCR_3_C"/>
</dbReference>
<feature type="transmembrane region" description="Helical" evidence="8">
    <location>
        <begin position="562"/>
        <end position="581"/>
    </location>
</feature>
<dbReference type="Pfam" id="PF13416">
    <property type="entry name" value="SBP_bac_8"/>
    <property type="match status" value="1"/>
</dbReference>
<dbReference type="PANTHER" id="PTHR43649">
    <property type="entry name" value="ARABINOSE-BINDING PROTEIN-RELATED"/>
    <property type="match status" value="1"/>
</dbReference>
<comment type="caution">
    <text evidence="11">The sequence shown here is derived from an EMBL/GenBank/DDBJ whole genome shotgun (WGS) entry which is preliminary data.</text>
</comment>
<dbReference type="PANTHER" id="PTHR43649:SF34">
    <property type="entry name" value="ABC TRANSPORTER PERIPLASMIC-BINDING PROTEIN YCJN-RELATED"/>
    <property type="match status" value="1"/>
</dbReference>
<evidence type="ECO:0000256" key="9">
    <source>
        <dbReference type="SAM" id="SignalP"/>
    </source>
</evidence>
<dbReference type="Pfam" id="PF00003">
    <property type="entry name" value="7tm_3"/>
    <property type="match status" value="1"/>
</dbReference>
<evidence type="ECO:0000256" key="3">
    <source>
        <dbReference type="ARBA" id="ARBA00022448"/>
    </source>
</evidence>
<name>A0A1Y2HPY1_9FUNG</name>
<dbReference type="STRING" id="765915.A0A1Y2HPY1"/>
<evidence type="ECO:0000256" key="1">
    <source>
        <dbReference type="ARBA" id="ARBA00004141"/>
    </source>
</evidence>
<keyword evidence="3" id="KW-0813">Transport</keyword>
<protein>
    <recommendedName>
        <fullName evidence="10">G-protein coupled receptors family 3 profile domain-containing protein</fullName>
    </recommendedName>
</protein>
<keyword evidence="12" id="KW-1185">Reference proteome</keyword>
<evidence type="ECO:0000256" key="2">
    <source>
        <dbReference type="ARBA" id="ARBA00008520"/>
    </source>
</evidence>
<feature type="transmembrane region" description="Helical" evidence="8">
    <location>
        <begin position="489"/>
        <end position="509"/>
    </location>
</feature>